<protein>
    <submittedName>
        <fullName evidence="4">TetR/AcrR family transcriptional regulator</fullName>
    </submittedName>
</protein>
<comment type="caution">
    <text evidence="4">The sequence shown here is derived from an EMBL/GenBank/DDBJ whole genome shotgun (WGS) entry which is preliminary data.</text>
</comment>
<dbReference type="PANTHER" id="PTHR43479">
    <property type="entry name" value="ACREF/ENVCD OPERON REPRESSOR-RELATED"/>
    <property type="match status" value="1"/>
</dbReference>
<proteinExistence type="predicted"/>
<evidence type="ECO:0000313" key="5">
    <source>
        <dbReference type="Proteomes" id="UP001596997"/>
    </source>
</evidence>
<reference evidence="5" key="1">
    <citation type="journal article" date="2019" name="Int. J. Syst. Evol. Microbiol.">
        <title>The Global Catalogue of Microorganisms (GCM) 10K type strain sequencing project: providing services to taxonomists for standard genome sequencing and annotation.</title>
        <authorList>
            <consortium name="The Broad Institute Genomics Platform"/>
            <consortium name="The Broad Institute Genome Sequencing Center for Infectious Disease"/>
            <person name="Wu L."/>
            <person name="Ma J."/>
        </authorList>
    </citation>
    <scope>NUCLEOTIDE SEQUENCE [LARGE SCALE GENOMIC DNA]</scope>
    <source>
        <strain evidence="5">CCUG 62114</strain>
    </source>
</reference>
<feature type="domain" description="HTH tetR-type" evidence="3">
    <location>
        <begin position="5"/>
        <end position="65"/>
    </location>
</feature>
<evidence type="ECO:0000256" key="2">
    <source>
        <dbReference type="PROSITE-ProRule" id="PRU00335"/>
    </source>
</evidence>
<sequence>MMVFAFMREEILEKAGELFFKIGYKSVTMDDIASEMGISKKTIYKFFKNKEVLIEESVNLMHEACHQVIDTITSQGHNPIKENFEIKKMFKEMFQNADTSPIYQLKKYYPKIYDRVMTKEMVVFHDCIKSNIERGIEQGFYRDNIDINNTVKFYFALVFYIHENMPMNEVQIIEIQALEYHTRAIATNKGIDELNKHLNN</sequence>
<gene>
    <name evidence="4" type="ORF">ACFQ1O_14105</name>
</gene>
<evidence type="ECO:0000259" key="3">
    <source>
        <dbReference type="PROSITE" id="PS50977"/>
    </source>
</evidence>
<dbReference type="Gene3D" id="1.10.357.10">
    <property type="entry name" value="Tetracycline Repressor, domain 2"/>
    <property type="match status" value="1"/>
</dbReference>
<dbReference type="InterPro" id="IPR001647">
    <property type="entry name" value="HTH_TetR"/>
</dbReference>
<name>A0ABW3I6N1_9FLAO</name>
<feature type="DNA-binding region" description="H-T-H motif" evidence="2">
    <location>
        <begin position="28"/>
        <end position="47"/>
    </location>
</feature>
<keyword evidence="1 2" id="KW-0238">DNA-binding</keyword>
<dbReference type="PROSITE" id="PS50977">
    <property type="entry name" value="HTH_TETR_2"/>
    <property type="match status" value="1"/>
</dbReference>
<dbReference type="EMBL" id="JBHTJM010000011">
    <property type="protein sequence ID" value="MFD0965147.1"/>
    <property type="molecule type" value="Genomic_DNA"/>
</dbReference>
<dbReference type="InterPro" id="IPR009057">
    <property type="entry name" value="Homeodomain-like_sf"/>
</dbReference>
<dbReference type="InterPro" id="IPR050624">
    <property type="entry name" value="HTH-type_Tx_Regulator"/>
</dbReference>
<dbReference type="PRINTS" id="PR00455">
    <property type="entry name" value="HTHTETR"/>
</dbReference>
<dbReference type="Proteomes" id="UP001596997">
    <property type="component" value="Unassembled WGS sequence"/>
</dbReference>
<organism evidence="4 5">
    <name type="scientific">Pseudofulvibacter geojedonensis</name>
    <dbReference type="NCBI Taxonomy" id="1123758"/>
    <lineage>
        <taxon>Bacteria</taxon>
        <taxon>Pseudomonadati</taxon>
        <taxon>Bacteroidota</taxon>
        <taxon>Flavobacteriia</taxon>
        <taxon>Flavobacteriales</taxon>
        <taxon>Flavobacteriaceae</taxon>
        <taxon>Pseudofulvibacter</taxon>
    </lineage>
</organism>
<evidence type="ECO:0000256" key="1">
    <source>
        <dbReference type="ARBA" id="ARBA00023125"/>
    </source>
</evidence>
<dbReference type="SUPFAM" id="SSF46689">
    <property type="entry name" value="Homeodomain-like"/>
    <property type="match status" value="1"/>
</dbReference>
<keyword evidence="5" id="KW-1185">Reference proteome</keyword>
<accession>A0ABW3I6N1</accession>
<dbReference type="Pfam" id="PF00440">
    <property type="entry name" value="TetR_N"/>
    <property type="match status" value="1"/>
</dbReference>
<evidence type="ECO:0000313" key="4">
    <source>
        <dbReference type="EMBL" id="MFD0965147.1"/>
    </source>
</evidence>
<dbReference type="PANTHER" id="PTHR43479:SF11">
    <property type="entry name" value="ACREF_ENVCD OPERON REPRESSOR-RELATED"/>
    <property type="match status" value="1"/>
</dbReference>